<accession>A0A1I4YRW0</accession>
<keyword evidence="4" id="KW-1185">Reference proteome</keyword>
<dbReference type="Gene3D" id="3.40.640.10">
    <property type="entry name" value="Type I PLP-dependent aspartate aminotransferase-like (Major domain)"/>
    <property type="match status" value="1"/>
</dbReference>
<dbReference type="InterPro" id="IPR015422">
    <property type="entry name" value="PyrdxlP-dep_Trfase_small"/>
</dbReference>
<dbReference type="GO" id="GO:0016829">
    <property type="term" value="F:lyase activity"/>
    <property type="evidence" value="ECO:0007669"/>
    <property type="project" value="UniProtKB-KW"/>
</dbReference>
<organism evidence="3 4">
    <name type="scientific">Dokdonella immobilis</name>
    <dbReference type="NCBI Taxonomy" id="578942"/>
    <lineage>
        <taxon>Bacteria</taxon>
        <taxon>Pseudomonadati</taxon>
        <taxon>Pseudomonadota</taxon>
        <taxon>Gammaproteobacteria</taxon>
        <taxon>Lysobacterales</taxon>
        <taxon>Rhodanobacteraceae</taxon>
        <taxon>Dokdonella</taxon>
    </lineage>
</organism>
<dbReference type="OrthoDB" id="9777638at2"/>
<protein>
    <submittedName>
        <fullName evidence="3">Selenocysteine lyase/Cysteine desulfurase</fullName>
    </submittedName>
</protein>
<dbReference type="Proteomes" id="UP000198575">
    <property type="component" value="Unassembled WGS sequence"/>
</dbReference>
<proteinExistence type="predicted"/>
<dbReference type="InterPro" id="IPR015424">
    <property type="entry name" value="PyrdxlP-dep_Trfase"/>
</dbReference>
<dbReference type="AlphaFoldDB" id="A0A1I4YRW0"/>
<dbReference type="PANTHER" id="PTHR14237">
    <property type="entry name" value="MOLYBDOPTERIN COFACTOR SULFURASE MOSC"/>
    <property type="match status" value="1"/>
</dbReference>
<name>A0A1I4YRW0_9GAMM</name>
<dbReference type="EMBL" id="FOVF01000019">
    <property type="protein sequence ID" value="SFN40746.1"/>
    <property type="molecule type" value="Genomic_DNA"/>
</dbReference>
<evidence type="ECO:0000259" key="2">
    <source>
        <dbReference type="Pfam" id="PF00266"/>
    </source>
</evidence>
<evidence type="ECO:0000313" key="3">
    <source>
        <dbReference type="EMBL" id="SFN40746.1"/>
    </source>
</evidence>
<dbReference type="RefSeq" id="WP_092408690.1">
    <property type="nucleotide sequence ID" value="NZ_FOVF01000019.1"/>
</dbReference>
<dbReference type="Gene3D" id="3.90.1150.10">
    <property type="entry name" value="Aspartate Aminotransferase, domain 1"/>
    <property type="match status" value="1"/>
</dbReference>
<dbReference type="PANTHER" id="PTHR14237:SF19">
    <property type="entry name" value="MITOCHONDRIAL AMIDOXIME REDUCING COMPONENT 1"/>
    <property type="match status" value="1"/>
</dbReference>
<feature type="domain" description="Aminotransferase class V" evidence="2">
    <location>
        <begin position="29"/>
        <end position="440"/>
    </location>
</feature>
<keyword evidence="3" id="KW-0456">Lyase</keyword>
<evidence type="ECO:0000313" key="4">
    <source>
        <dbReference type="Proteomes" id="UP000198575"/>
    </source>
</evidence>
<dbReference type="STRING" id="578942.SAMN05216289_11964"/>
<dbReference type="InterPro" id="IPR000192">
    <property type="entry name" value="Aminotrans_V_dom"/>
</dbReference>
<gene>
    <name evidence="3" type="ORF">SAMN05216289_11964</name>
</gene>
<evidence type="ECO:0000256" key="1">
    <source>
        <dbReference type="ARBA" id="ARBA00022898"/>
    </source>
</evidence>
<reference evidence="3 4" key="1">
    <citation type="submission" date="2016-10" db="EMBL/GenBank/DDBJ databases">
        <authorList>
            <person name="de Groot N.N."/>
        </authorList>
    </citation>
    <scope>NUCLEOTIDE SEQUENCE [LARGE SCALE GENOMIC DNA]</scope>
    <source>
        <strain evidence="3 4">CGMCC 1.7659</strain>
    </source>
</reference>
<dbReference type="Pfam" id="PF00266">
    <property type="entry name" value="Aminotran_5"/>
    <property type="match status" value="1"/>
</dbReference>
<dbReference type="SUPFAM" id="SSF53383">
    <property type="entry name" value="PLP-dependent transferases"/>
    <property type="match status" value="1"/>
</dbReference>
<dbReference type="InterPro" id="IPR015421">
    <property type="entry name" value="PyrdxlP-dep_Trfase_major"/>
</dbReference>
<sequence>MKAPLAFDGYFDELRRREFARLDAHGCAYLDYTGSALYGASQVEAQARLLADGMFGNPHSEHRPSRHSAELIETARRAVLAWFNVDADSHAVCFVANASAAIKLVAESYPFSSQRGLMLSADNHNSVNGIREFARRAGAAVGTIPLDSQLRLRDPLAHLSAASASGPGLFAFPAQSNFSGVRHPLDLIASAHDRGWDVLLDAAAFVPSGRLDLRHCRADFTAVSFYKMFGLPTGVGALVARRDALARLRRPWFAGGTVDHASVQLDRHRLTEGAQGHEDGTPNFLDIGMIAVGLDFIAAIGNERLSRRLQDLTAHFLRGLVALQHPSGAPLVCEYGPDDNAERGATVAFNVLDPQGRTLPFLEVEQRASAAGVALRGGCFCNPGCAETAFGFQATAVARCLDRLGDAFSLPRFASCLGSGIAVGALRASFGAPTSLRDIDRALSVIASFAEIAARRRIASRRA</sequence>
<keyword evidence="1" id="KW-0663">Pyridoxal phosphate</keyword>